<evidence type="ECO:0000256" key="1">
    <source>
        <dbReference type="ARBA" id="ARBA00011065"/>
    </source>
</evidence>
<evidence type="ECO:0000313" key="10">
    <source>
        <dbReference type="Proteomes" id="UP000316759"/>
    </source>
</evidence>
<dbReference type="PROSITE" id="PS50206">
    <property type="entry name" value="RHODANESE_3"/>
    <property type="match status" value="1"/>
</dbReference>
<accession>A0A504YPN3</accession>
<dbReference type="PANTHER" id="PTHR10828">
    <property type="entry name" value="M-PHASE INDUCER PHOSPHATASE DUAL SPECIFICITY PHOSPHATASE CDC25"/>
    <property type="match status" value="1"/>
</dbReference>
<keyword evidence="6" id="KW-0131">Cell cycle</keyword>
<evidence type="ECO:0000256" key="4">
    <source>
        <dbReference type="ARBA" id="ARBA00022801"/>
    </source>
</evidence>
<feature type="region of interest" description="Disordered" evidence="7">
    <location>
        <begin position="792"/>
        <end position="843"/>
    </location>
</feature>
<dbReference type="InterPro" id="IPR001763">
    <property type="entry name" value="Rhodanese-like_dom"/>
</dbReference>
<dbReference type="GO" id="GO:0010971">
    <property type="term" value="P:positive regulation of G2/M transition of mitotic cell cycle"/>
    <property type="evidence" value="ECO:0007669"/>
    <property type="project" value="TreeGrafter"/>
</dbReference>
<dbReference type="GO" id="GO:0005634">
    <property type="term" value="C:nucleus"/>
    <property type="evidence" value="ECO:0007669"/>
    <property type="project" value="TreeGrafter"/>
</dbReference>
<dbReference type="EMBL" id="SUNJ01010133">
    <property type="protein sequence ID" value="TPP59877.1"/>
    <property type="molecule type" value="Genomic_DNA"/>
</dbReference>
<evidence type="ECO:0000256" key="3">
    <source>
        <dbReference type="ARBA" id="ARBA00022618"/>
    </source>
</evidence>
<gene>
    <name evidence="9" type="ORF">FGIG_01476</name>
</gene>
<evidence type="ECO:0000256" key="7">
    <source>
        <dbReference type="SAM" id="MobiDB-lite"/>
    </source>
</evidence>
<dbReference type="OrthoDB" id="9999371at2759"/>
<keyword evidence="5" id="KW-0904">Protein phosphatase</keyword>
<reference evidence="9 10" key="1">
    <citation type="submission" date="2019-04" db="EMBL/GenBank/DDBJ databases">
        <title>Annotation for the trematode Fasciola gigantica.</title>
        <authorList>
            <person name="Choi Y.-J."/>
        </authorList>
    </citation>
    <scope>NUCLEOTIDE SEQUENCE [LARGE SCALE GENOMIC DNA]</scope>
    <source>
        <strain evidence="9">Uganda_cow_1</strain>
    </source>
</reference>
<dbReference type="SMART" id="SM00450">
    <property type="entry name" value="RHOD"/>
    <property type="match status" value="1"/>
</dbReference>
<feature type="domain" description="Rhodanese" evidence="8">
    <location>
        <begin position="452"/>
        <end position="656"/>
    </location>
</feature>
<dbReference type="PANTHER" id="PTHR10828:SF17">
    <property type="entry name" value="PROTEIN-TYROSINE-PHOSPHATASE"/>
    <property type="match status" value="1"/>
</dbReference>
<keyword evidence="10" id="KW-1185">Reference proteome</keyword>
<protein>
    <recommendedName>
        <fullName evidence="2">protein-tyrosine-phosphatase</fullName>
        <ecNumber evidence="2">3.1.3.48</ecNumber>
    </recommendedName>
</protein>
<evidence type="ECO:0000256" key="6">
    <source>
        <dbReference type="ARBA" id="ARBA00023306"/>
    </source>
</evidence>
<dbReference type="Gene3D" id="3.40.250.10">
    <property type="entry name" value="Rhodanese-like domain"/>
    <property type="match status" value="1"/>
</dbReference>
<sequence length="990" mass="108360">MSPVKLFKFGRKKDSTMPVSDTPVTRLSKIFQQTSFGEPMGTNREHHAKLKGISETIPADIDESANQEPPTKGYTTWLDSHEISSSAIPTGKCLLVRDYSSSYSSGYCSSSTTQSAPPTCHVERSIGSCPSTEQCSLANYARQFFEPKDFTNSGENYHTIATLRRTQSCSTRGWLAKRHRKQAWPRISGITRFSTPGTMSPSQIMDTDSCPAAIQSEYQGSLTVQKHRRCSLPPLGEMCATTNCSPTSATAVAFTKFSLSPINTSDEGTCEPDVHNLSSFHPLAKKQRLESPHPSSPIHTNAIISDELDSTVPLEEDSMNESEVVPPMSSCGPKENNTGRHKTLFDMIRHQSTPMLPSRVAPVLFSVVPSPQPSRSTERQECKLSLSRRASVPTEKLSNKLTHCMMALDNHSTRFEDRRARALPVVDRTASGLHCVSPDTVADLVSGVGVHRNVRHVIIDCRFPYEYEGGHIQSAINIFTHSELVQEIFNRVPAQRPPGASGPPRLLGEGLARRLALTLKEPLSAPCEPISDDESWLENDMLGMTSFGDASDSELVLEQSVHTSLADSSPSSRSEPDMNAVGQGSGSNFASSQEPPFVVIFHCEFSSQRAPDLATFLRSIDRVSNYHRYPFLYFPEIYVMKGGYSAFYRKHAALCCPQNYVKMFHRDYRTQLRLYKRLTKRVSSACLACIRPQQPFLNSSADSARAANTTFERVDAMDSFVQILAPDSHPVVVTTSSVGLVSQVLEPVKTSATTEARLAMIDSMMRHGTGYQCHTMGTCDADKENEPPVADVQALCSSSSPASSTSSRSSCDLQSNDPVESPPTSRSSPESTKSHDRTSLSDSPLSLAEVVVRVGRQVIAATLSSADPSAAQLLHKFAQPTEVTERIPLKRRNTVSDINNATSRLVQPRVSKRGVPVLPNPFSLESDEPNTPAAAGLRRVQTLQFTPVDAHSSMKRSEWFHAATPVIGSTAMVSSTTSSLSNSSPNYSHT</sequence>
<dbReference type="GO" id="GO:0051301">
    <property type="term" value="P:cell division"/>
    <property type="evidence" value="ECO:0007669"/>
    <property type="project" value="UniProtKB-KW"/>
</dbReference>
<keyword evidence="4" id="KW-0378">Hydrolase</keyword>
<feature type="region of interest" description="Disordered" evidence="7">
    <location>
        <begin position="564"/>
        <end position="589"/>
    </location>
</feature>
<evidence type="ECO:0000313" key="9">
    <source>
        <dbReference type="EMBL" id="TPP59877.1"/>
    </source>
</evidence>
<feature type="compositionally biased region" description="Polar residues" evidence="7">
    <location>
        <begin position="564"/>
        <end position="573"/>
    </location>
</feature>
<dbReference type="InterPro" id="IPR036873">
    <property type="entry name" value="Rhodanese-like_dom_sf"/>
</dbReference>
<evidence type="ECO:0000256" key="5">
    <source>
        <dbReference type="ARBA" id="ARBA00022912"/>
    </source>
</evidence>
<dbReference type="Proteomes" id="UP000316759">
    <property type="component" value="Unassembled WGS sequence"/>
</dbReference>
<dbReference type="AlphaFoldDB" id="A0A504YPN3"/>
<dbReference type="GO" id="GO:0004725">
    <property type="term" value="F:protein tyrosine phosphatase activity"/>
    <property type="evidence" value="ECO:0007669"/>
    <property type="project" value="UniProtKB-EC"/>
</dbReference>
<evidence type="ECO:0000256" key="2">
    <source>
        <dbReference type="ARBA" id="ARBA00013064"/>
    </source>
</evidence>
<name>A0A504YPN3_FASGI</name>
<feature type="compositionally biased region" description="Low complexity" evidence="7">
    <location>
        <begin position="797"/>
        <end position="831"/>
    </location>
</feature>
<dbReference type="GO" id="GO:0005737">
    <property type="term" value="C:cytoplasm"/>
    <property type="evidence" value="ECO:0007669"/>
    <property type="project" value="TreeGrafter"/>
</dbReference>
<dbReference type="GO" id="GO:0000086">
    <property type="term" value="P:G2/M transition of mitotic cell cycle"/>
    <property type="evidence" value="ECO:0007669"/>
    <property type="project" value="TreeGrafter"/>
</dbReference>
<dbReference type="STRING" id="46835.A0A504YPN3"/>
<dbReference type="SUPFAM" id="SSF52821">
    <property type="entry name" value="Rhodanese/Cell cycle control phosphatase"/>
    <property type="match status" value="1"/>
</dbReference>
<dbReference type="Pfam" id="PF00581">
    <property type="entry name" value="Rhodanese"/>
    <property type="match status" value="1"/>
</dbReference>
<dbReference type="GO" id="GO:0110032">
    <property type="term" value="P:positive regulation of G2/MI transition of meiotic cell cycle"/>
    <property type="evidence" value="ECO:0007669"/>
    <property type="project" value="TreeGrafter"/>
</dbReference>
<comment type="caution">
    <text evidence="9">The sequence shown here is derived from an EMBL/GenBank/DDBJ whole genome shotgun (WGS) entry which is preliminary data.</text>
</comment>
<evidence type="ECO:0000259" key="8">
    <source>
        <dbReference type="PROSITE" id="PS50206"/>
    </source>
</evidence>
<comment type="similarity">
    <text evidence="1">Belongs to the MPI phosphatase family.</text>
</comment>
<dbReference type="EC" id="3.1.3.48" evidence="2"/>
<dbReference type="PRINTS" id="PR00716">
    <property type="entry name" value="MPIPHPHTASE"/>
</dbReference>
<dbReference type="InterPro" id="IPR000751">
    <property type="entry name" value="MPI_Phosphatase"/>
</dbReference>
<organism evidence="9 10">
    <name type="scientific">Fasciola gigantica</name>
    <name type="common">Giant liver fluke</name>
    <dbReference type="NCBI Taxonomy" id="46835"/>
    <lineage>
        <taxon>Eukaryota</taxon>
        <taxon>Metazoa</taxon>
        <taxon>Spiralia</taxon>
        <taxon>Lophotrochozoa</taxon>
        <taxon>Platyhelminthes</taxon>
        <taxon>Trematoda</taxon>
        <taxon>Digenea</taxon>
        <taxon>Plagiorchiida</taxon>
        <taxon>Echinostomata</taxon>
        <taxon>Echinostomatoidea</taxon>
        <taxon>Fasciolidae</taxon>
        <taxon>Fasciola</taxon>
    </lineage>
</organism>
<proteinExistence type="inferred from homology"/>
<keyword evidence="3" id="KW-0132">Cell division</keyword>